<keyword evidence="2" id="KW-1185">Reference proteome</keyword>
<dbReference type="Proteomes" id="UP000596742">
    <property type="component" value="Unassembled WGS sequence"/>
</dbReference>
<evidence type="ECO:0000313" key="2">
    <source>
        <dbReference type="Proteomes" id="UP000596742"/>
    </source>
</evidence>
<dbReference type="AlphaFoldDB" id="A0A8B6G8U5"/>
<proteinExistence type="predicted"/>
<dbReference type="EMBL" id="UYJE01008063">
    <property type="protein sequence ID" value="VDI60594.1"/>
    <property type="molecule type" value="Genomic_DNA"/>
</dbReference>
<protein>
    <submittedName>
        <fullName evidence="1">Uncharacterized protein</fullName>
    </submittedName>
</protein>
<organism evidence="1 2">
    <name type="scientific">Mytilus galloprovincialis</name>
    <name type="common">Mediterranean mussel</name>
    <dbReference type="NCBI Taxonomy" id="29158"/>
    <lineage>
        <taxon>Eukaryota</taxon>
        <taxon>Metazoa</taxon>
        <taxon>Spiralia</taxon>
        <taxon>Lophotrochozoa</taxon>
        <taxon>Mollusca</taxon>
        <taxon>Bivalvia</taxon>
        <taxon>Autobranchia</taxon>
        <taxon>Pteriomorphia</taxon>
        <taxon>Mytilida</taxon>
        <taxon>Mytiloidea</taxon>
        <taxon>Mytilidae</taxon>
        <taxon>Mytilinae</taxon>
        <taxon>Mytilus</taxon>
    </lineage>
</organism>
<sequence length="144" mass="16904">MASCVRPGRIFMSRFLNWLRSAQKDILWWVNFLPHYNGISMMMLEEWSKPDEVYSSDSFLSACGGWFSGKFFHQVLKLWAQCFRGKRIRILCDNITYVTVINTELELIQLKEDVKVSTRAAYALGSKKNLLVQWRAFFTILHVL</sequence>
<reference evidence="1" key="1">
    <citation type="submission" date="2018-11" db="EMBL/GenBank/DDBJ databases">
        <authorList>
            <person name="Alioto T."/>
            <person name="Alioto T."/>
        </authorList>
    </citation>
    <scope>NUCLEOTIDE SEQUENCE</scope>
</reference>
<name>A0A8B6G8U5_MYTGA</name>
<comment type="caution">
    <text evidence="1">The sequence shown here is derived from an EMBL/GenBank/DDBJ whole genome shotgun (WGS) entry which is preliminary data.</text>
</comment>
<evidence type="ECO:0000313" key="1">
    <source>
        <dbReference type="EMBL" id="VDI60594.1"/>
    </source>
</evidence>
<gene>
    <name evidence="1" type="ORF">MGAL_10B031037</name>
</gene>
<dbReference type="OrthoDB" id="6058745at2759"/>
<accession>A0A8B6G8U5</accession>